<dbReference type="EMBL" id="CCYD01000322">
    <property type="protein sequence ID" value="CEG38652.1"/>
    <property type="molecule type" value="Genomic_DNA"/>
</dbReference>
<sequence>MPTGRMLRSTSGAMPTINMFQSITSQNIRTLPHSSQQKSKHVKAKYSVVVHDVNQSVITVAKNNHRQVKPIDVRYYIDRTQFKAKSVGVQYHKDAMSQLFDNQI</sequence>
<dbReference type="GeneID" id="36403767"/>
<evidence type="ECO:0000313" key="2">
    <source>
        <dbReference type="Proteomes" id="UP000054928"/>
    </source>
</evidence>
<protein>
    <submittedName>
        <fullName evidence="1">Uncharacterized protein</fullName>
    </submittedName>
</protein>
<accession>A0A0P1AD57</accession>
<reference evidence="2" key="1">
    <citation type="submission" date="2014-09" db="EMBL/GenBank/DDBJ databases">
        <authorList>
            <person name="Sharma Rahul"/>
            <person name="Thines Marco"/>
        </authorList>
    </citation>
    <scope>NUCLEOTIDE SEQUENCE [LARGE SCALE GENOMIC DNA]</scope>
</reference>
<name>A0A0P1AD57_PLAHL</name>
<evidence type="ECO:0000313" key="1">
    <source>
        <dbReference type="EMBL" id="CEG38652.1"/>
    </source>
</evidence>
<proteinExistence type="predicted"/>
<keyword evidence="2" id="KW-1185">Reference proteome</keyword>
<dbReference type="AlphaFoldDB" id="A0A0P1AD57"/>
<organism evidence="1 2">
    <name type="scientific">Plasmopara halstedii</name>
    <name type="common">Downy mildew of sunflower</name>
    <dbReference type="NCBI Taxonomy" id="4781"/>
    <lineage>
        <taxon>Eukaryota</taxon>
        <taxon>Sar</taxon>
        <taxon>Stramenopiles</taxon>
        <taxon>Oomycota</taxon>
        <taxon>Peronosporomycetes</taxon>
        <taxon>Peronosporales</taxon>
        <taxon>Peronosporaceae</taxon>
        <taxon>Plasmopara</taxon>
    </lineage>
</organism>
<dbReference type="RefSeq" id="XP_024575021.1">
    <property type="nucleotide sequence ID" value="XM_024724111.1"/>
</dbReference>
<dbReference type="Proteomes" id="UP000054928">
    <property type="component" value="Unassembled WGS sequence"/>
</dbReference>